<evidence type="ECO:0000256" key="3">
    <source>
        <dbReference type="SAM" id="Phobius"/>
    </source>
</evidence>
<comment type="caution">
    <text evidence="4">The sequence shown here is derived from an EMBL/GenBank/DDBJ whole genome shotgun (WGS) entry which is preliminary data.</text>
</comment>
<evidence type="ECO:0000256" key="1">
    <source>
        <dbReference type="ARBA" id="ARBA00004370"/>
    </source>
</evidence>
<dbReference type="Pfam" id="PF03100">
    <property type="entry name" value="CcmE"/>
    <property type="match status" value="1"/>
</dbReference>
<proteinExistence type="predicted"/>
<dbReference type="Proteomes" id="UP001056766">
    <property type="component" value="Unassembled WGS sequence"/>
</dbReference>
<feature type="transmembrane region" description="Helical" evidence="3">
    <location>
        <begin position="7"/>
        <end position="25"/>
    </location>
</feature>
<dbReference type="InterPro" id="IPR012340">
    <property type="entry name" value="NA-bd_OB-fold"/>
</dbReference>
<dbReference type="EMBL" id="JAGSOI010000014">
    <property type="protein sequence ID" value="MCM1986368.1"/>
    <property type="molecule type" value="Genomic_DNA"/>
</dbReference>
<dbReference type="InterPro" id="IPR036127">
    <property type="entry name" value="CcmE-like_sf"/>
</dbReference>
<comment type="subcellular location">
    <subcellularLocation>
        <location evidence="1">Membrane</location>
    </subcellularLocation>
</comment>
<keyword evidence="2 3" id="KW-0472">Membrane</keyword>
<keyword evidence="5" id="KW-1185">Reference proteome</keyword>
<reference evidence="4" key="1">
    <citation type="journal article" date="2021" name="mSystems">
        <title>Bacteria and Archaea Synergistically Convert Glycine Betaine to Biogenic Methane in the Formosa Cold Seep of the South China Sea.</title>
        <authorList>
            <person name="Li L."/>
            <person name="Zhang W."/>
            <person name="Zhang S."/>
            <person name="Song L."/>
            <person name="Sun Q."/>
            <person name="Zhang H."/>
            <person name="Xiang H."/>
            <person name="Dong X."/>
        </authorList>
    </citation>
    <scope>NUCLEOTIDE SEQUENCE</scope>
    <source>
        <strain evidence="4">LLY</strain>
    </source>
</reference>
<evidence type="ECO:0000256" key="2">
    <source>
        <dbReference type="ARBA" id="ARBA00023136"/>
    </source>
</evidence>
<accession>A0A9E5DBG8</accession>
<dbReference type="AlphaFoldDB" id="A0A9E5DBG8"/>
<dbReference type="Gene3D" id="2.40.50.140">
    <property type="entry name" value="Nucleic acid-binding proteins"/>
    <property type="match status" value="1"/>
</dbReference>
<evidence type="ECO:0000313" key="4">
    <source>
        <dbReference type="EMBL" id="MCM1986368.1"/>
    </source>
</evidence>
<dbReference type="GO" id="GO:0005886">
    <property type="term" value="C:plasma membrane"/>
    <property type="evidence" value="ECO:0007669"/>
    <property type="project" value="InterPro"/>
</dbReference>
<dbReference type="GO" id="GO:0017003">
    <property type="term" value="P:protein-heme linkage"/>
    <property type="evidence" value="ECO:0007669"/>
    <property type="project" value="InterPro"/>
</dbReference>
<gene>
    <name evidence="4" type="ORF">KDK67_05040</name>
</gene>
<dbReference type="GO" id="GO:0017004">
    <property type="term" value="P:cytochrome complex assembly"/>
    <property type="evidence" value="ECO:0007669"/>
    <property type="project" value="InterPro"/>
</dbReference>
<protein>
    <submittedName>
        <fullName evidence="4">Cytochrome c maturation protein CcmE</fullName>
    </submittedName>
</protein>
<reference evidence="4" key="2">
    <citation type="submission" date="2021-04" db="EMBL/GenBank/DDBJ databases">
        <authorList>
            <person name="Dong X."/>
        </authorList>
    </citation>
    <scope>NUCLEOTIDE SEQUENCE</scope>
    <source>
        <strain evidence="4">LLY</strain>
    </source>
</reference>
<dbReference type="InterPro" id="IPR004329">
    <property type="entry name" value="CcmE"/>
</dbReference>
<evidence type="ECO:0000313" key="5">
    <source>
        <dbReference type="Proteomes" id="UP001056766"/>
    </source>
</evidence>
<organism evidence="4 5">
    <name type="scientific">Methanococcoides seepicolus</name>
    <dbReference type="NCBI Taxonomy" id="2828780"/>
    <lineage>
        <taxon>Archaea</taxon>
        <taxon>Methanobacteriati</taxon>
        <taxon>Methanobacteriota</taxon>
        <taxon>Stenosarchaea group</taxon>
        <taxon>Methanomicrobia</taxon>
        <taxon>Methanosarcinales</taxon>
        <taxon>Methanosarcinaceae</taxon>
        <taxon>Methanococcoides</taxon>
    </lineage>
</organism>
<dbReference type="SUPFAM" id="SSF82093">
    <property type="entry name" value="Heme chaperone CcmE"/>
    <property type="match status" value="1"/>
</dbReference>
<dbReference type="RefSeq" id="WP_250867753.1">
    <property type="nucleotide sequence ID" value="NZ_JAGSOI010000014.1"/>
</dbReference>
<dbReference type="GO" id="GO:0020037">
    <property type="term" value="F:heme binding"/>
    <property type="evidence" value="ECO:0007669"/>
    <property type="project" value="InterPro"/>
</dbReference>
<keyword evidence="3" id="KW-1133">Transmembrane helix</keyword>
<name>A0A9E5DBG8_9EURY</name>
<sequence>MEKKRKAILTIFAIVAVMVIGLWGVDVEQGYMMVSEITTIPQDHVGQKVSTMGLVKNGTLSISPEMVSFTLTDAEDEEQEIYIEYTADLPANLVEGNSVSLTGTMISESKIEADQIVIGCPSKYSE</sequence>
<keyword evidence="3" id="KW-0812">Transmembrane</keyword>